<organism evidence="1 2">
    <name type="scientific">Novosphingobium anseongense</name>
    <dbReference type="NCBI Taxonomy" id="3133436"/>
    <lineage>
        <taxon>Bacteria</taxon>
        <taxon>Pseudomonadati</taxon>
        <taxon>Pseudomonadota</taxon>
        <taxon>Alphaproteobacteria</taxon>
        <taxon>Sphingomonadales</taxon>
        <taxon>Sphingomonadaceae</taxon>
        <taxon>Novosphingobium</taxon>
    </lineage>
</organism>
<proteinExistence type="predicted"/>
<evidence type="ECO:0000313" key="2">
    <source>
        <dbReference type="Proteomes" id="UP001361239"/>
    </source>
</evidence>
<sequence length="173" mass="18590">MLGVHLFDPDVEALIPIHQWHAVSNLKWNDRNPVLPQGHLGRMPREWLTAVVAQAGISRISSKRFTGLEPYRAGSVAPAKEKPMSSIPNVAIPRAISRDPKEKSTRNTSKLLLGLAVTPPVIALALGAFAFKRLRSLASDLARKVDTSGGNAAPEVTVDAVEVEKGGQLPVPV</sequence>
<evidence type="ECO:0000313" key="1">
    <source>
        <dbReference type="EMBL" id="MEJ5975743.1"/>
    </source>
</evidence>
<reference evidence="1 2" key="1">
    <citation type="submission" date="2024-03" db="EMBL/GenBank/DDBJ databases">
        <authorList>
            <person name="Jo J.-H."/>
        </authorList>
    </citation>
    <scope>NUCLEOTIDE SEQUENCE [LARGE SCALE GENOMIC DNA]</scope>
    <source>
        <strain evidence="1 2">PS1R-30</strain>
    </source>
</reference>
<dbReference type="Proteomes" id="UP001361239">
    <property type="component" value="Unassembled WGS sequence"/>
</dbReference>
<comment type="caution">
    <text evidence="1">The sequence shown here is derived from an EMBL/GenBank/DDBJ whole genome shotgun (WGS) entry which is preliminary data.</text>
</comment>
<protein>
    <submittedName>
        <fullName evidence="1">Uncharacterized protein</fullName>
    </submittedName>
</protein>
<gene>
    <name evidence="1" type="ORF">WG901_03795</name>
</gene>
<dbReference type="EMBL" id="JBBHJZ010000001">
    <property type="protein sequence ID" value="MEJ5975743.1"/>
    <property type="molecule type" value="Genomic_DNA"/>
</dbReference>
<name>A0ABU8RRX0_9SPHN</name>
<dbReference type="RefSeq" id="WP_339585674.1">
    <property type="nucleotide sequence ID" value="NZ_JBBHJZ010000001.1"/>
</dbReference>
<keyword evidence="2" id="KW-1185">Reference proteome</keyword>
<accession>A0ABU8RRX0</accession>